<organism evidence="1 2">
    <name type="scientific">Bifidobacterium moraviense</name>
    <dbReference type="NCBI Taxonomy" id="2675323"/>
    <lineage>
        <taxon>Bacteria</taxon>
        <taxon>Bacillati</taxon>
        <taxon>Actinomycetota</taxon>
        <taxon>Actinomycetes</taxon>
        <taxon>Bifidobacteriales</taxon>
        <taxon>Bifidobacteriaceae</taxon>
        <taxon>Bifidobacterium</taxon>
    </lineage>
</organism>
<protein>
    <submittedName>
        <fullName evidence="1">UDP-N-acetylmuramyl peptide synthase</fullName>
    </submittedName>
</protein>
<evidence type="ECO:0000313" key="2">
    <source>
        <dbReference type="Proteomes" id="UP000588277"/>
    </source>
</evidence>
<dbReference type="AlphaFoldDB" id="A0A7Y0F2N6"/>
<name>A0A7Y0F2N6_9BIFI</name>
<accession>A0A7Y0F2N6</accession>
<dbReference type="Proteomes" id="UP000588277">
    <property type="component" value="Unassembled WGS sequence"/>
</dbReference>
<proteinExistence type="predicted"/>
<sequence length="295" mass="30773">MSAVNEALAQRITLGALADRYGLMLDPPFASPVTVTSLADELDDIRPGSLYMPADADPTTDLVRRASLLGAYAVLAPGAVRGTIDDPDIPVLYGDLDGRQVGGLAAWMAGEPSDGLAMFGVVGPDGAGTARALASFLHVLGNPVGRIGAGESYSLDRDLSLDYPLDSLDVQHVLSVCAEDGAAAAVLSVDDATLRGGTLGGVKFDVLAVASTSRMGVDEQRRILDAAARRYGFRIDDDTHVAWRTSDSDALAQQSGDVHDPVDVARLSCGIAMVMAAGVRRSNIRSALRVSHELS</sequence>
<gene>
    <name evidence="1" type="ORF">G1C96_1478</name>
</gene>
<keyword evidence="2" id="KW-1185">Reference proteome</keyword>
<dbReference type="EMBL" id="JAAIIH010000012">
    <property type="protein sequence ID" value="NMN00897.1"/>
    <property type="molecule type" value="Genomic_DNA"/>
</dbReference>
<reference evidence="1 2" key="1">
    <citation type="submission" date="2020-02" db="EMBL/GenBank/DDBJ databases">
        <title>Characterization of phylogenetic diversity of novel bifidobacterial species isolated in Czech ZOOs.</title>
        <authorList>
            <person name="Lugli G.A."/>
            <person name="Vera N.B."/>
            <person name="Ventura M."/>
        </authorList>
    </citation>
    <scope>NUCLEOTIDE SEQUENCE [LARGE SCALE GENOMIC DNA]</scope>
    <source>
        <strain evidence="1 2">DSM 109958</strain>
    </source>
</reference>
<comment type="caution">
    <text evidence="1">The sequence shown here is derived from an EMBL/GenBank/DDBJ whole genome shotgun (WGS) entry which is preliminary data.</text>
</comment>
<evidence type="ECO:0000313" key="1">
    <source>
        <dbReference type="EMBL" id="NMN00897.1"/>
    </source>
</evidence>
<dbReference type="RefSeq" id="WP_169275982.1">
    <property type="nucleotide sequence ID" value="NZ_JAAIIH010000012.1"/>
</dbReference>